<evidence type="ECO:0000256" key="3">
    <source>
        <dbReference type="ARBA" id="ARBA00023125"/>
    </source>
</evidence>
<comment type="caution">
    <text evidence="6">The sequence shown here is derived from an EMBL/GenBank/DDBJ whole genome shotgun (WGS) entry which is preliminary data.</text>
</comment>
<dbReference type="CDD" id="cd05466">
    <property type="entry name" value="PBP2_LTTR_substrate"/>
    <property type="match status" value="1"/>
</dbReference>
<dbReference type="AlphaFoldDB" id="A0A3E2B3H6"/>
<sequence length="300" mass="34196">MGKYAPVIKTAECGSMTRAAQTMGYTQPSLGYIINNIENELGVKIFYRDQRGVTLTEAGVGLLEIMRQIEAMEMRLQEAARVSKWELLRVGIFSDVAAQWMPGILEAFYEAYPDVVVKLEQESCYLNGELDVKEHKLDCCFFIGQCPPGMESFPLYEDPYYLVVEEKSYLASLKEVSVWDVVGKYQFIPTNESFDMGSTIHEIYQLFARFSRLDFQPQENQMAIALVEKGLGITVLPGLTLIDLIPNRAVKIIPLKDRLTRTVSLLCPRESERSHLTEVFLRLTQQRVDAWRTAQENKSP</sequence>
<evidence type="ECO:0000259" key="5">
    <source>
        <dbReference type="PROSITE" id="PS50931"/>
    </source>
</evidence>
<evidence type="ECO:0000256" key="1">
    <source>
        <dbReference type="ARBA" id="ARBA00009437"/>
    </source>
</evidence>
<evidence type="ECO:0000256" key="2">
    <source>
        <dbReference type="ARBA" id="ARBA00023015"/>
    </source>
</evidence>
<evidence type="ECO:0000313" key="7">
    <source>
        <dbReference type="Proteomes" id="UP000260649"/>
    </source>
</evidence>
<evidence type="ECO:0000256" key="4">
    <source>
        <dbReference type="ARBA" id="ARBA00023163"/>
    </source>
</evidence>
<keyword evidence="3" id="KW-0238">DNA-binding</keyword>
<dbReference type="InterPro" id="IPR000847">
    <property type="entry name" value="LysR_HTH_N"/>
</dbReference>
<gene>
    <name evidence="6" type="ORF">DV520_06890</name>
</gene>
<keyword evidence="2" id="KW-0805">Transcription regulation</keyword>
<dbReference type="Gene3D" id="3.40.190.290">
    <property type="match status" value="1"/>
</dbReference>
<dbReference type="PANTHER" id="PTHR30346:SF0">
    <property type="entry name" value="HCA OPERON TRANSCRIPTIONAL ACTIVATOR HCAR"/>
    <property type="match status" value="1"/>
</dbReference>
<dbReference type="GO" id="GO:0003700">
    <property type="term" value="F:DNA-binding transcription factor activity"/>
    <property type="evidence" value="ECO:0007669"/>
    <property type="project" value="InterPro"/>
</dbReference>
<organism evidence="6 7">
    <name type="scientific">Evtepia gabavorous</name>
    <dbReference type="NCBI Taxonomy" id="2211183"/>
    <lineage>
        <taxon>Bacteria</taxon>
        <taxon>Bacillati</taxon>
        <taxon>Bacillota</taxon>
        <taxon>Clostridia</taxon>
        <taxon>Eubacteriales</taxon>
        <taxon>Evtepia</taxon>
    </lineage>
</organism>
<dbReference type="InterPro" id="IPR036390">
    <property type="entry name" value="WH_DNA-bd_sf"/>
</dbReference>
<dbReference type="Pfam" id="PF03466">
    <property type="entry name" value="LysR_substrate"/>
    <property type="match status" value="1"/>
</dbReference>
<dbReference type="RefSeq" id="WP_021919209.1">
    <property type="nucleotide sequence ID" value="NZ_CAKXKJ010000016.1"/>
</dbReference>
<dbReference type="GO" id="GO:0032993">
    <property type="term" value="C:protein-DNA complex"/>
    <property type="evidence" value="ECO:0007669"/>
    <property type="project" value="TreeGrafter"/>
</dbReference>
<dbReference type="InterPro" id="IPR005119">
    <property type="entry name" value="LysR_subst-bd"/>
</dbReference>
<dbReference type="GeneID" id="97995457"/>
<feature type="domain" description="HTH lysR-type" evidence="5">
    <location>
        <begin position="11"/>
        <end position="56"/>
    </location>
</feature>
<keyword evidence="7" id="KW-1185">Reference proteome</keyword>
<name>A0A3E2B3H6_9FIRM</name>
<dbReference type="OrthoDB" id="9803714at2"/>
<dbReference type="SUPFAM" id="SSF46785">
    <property type="entry name" value="Winged helix' DNA-binding domain"/>
    <property type="match status" value="1"/>
</dbReference>
<proteinExistence type="inferred from homology"/>
<accession>A0A3E2B3H6</accession>
<dbReference type="Gene3D" id="1.10.10.10">
    <property type="entry name" value="Winged helix-like DNA-binding domain superfamily/Winged helix DNA-binding domain"/>
    <property type="match status" value="1"/>
</dbReference>
<evidence type="ECO:0000313" key="6">
    <source>
        <dbReference type="EMBL" id="RFT06516.1"/>
    </source>
</evidence>
<reference evidence="6 7" key="1">
    <citation type="submission" date="2018-07" db="EMBL/GenBank/DDBJ databases">
        <title>GABA Modulating Bacteria of the Human Gut Microbiota.</title>
        <authorList>
            <person name="Strandwitz P."/>
            <person name="Kim K.H."/>
            <person name="Terekhova D."/>
            <person name="Liu J.K."/>
            <person name="Sharma A."/>
            <person name="Levering J."/>
            <person name="Mcdonald D."/>
            <person name="Dietrich D."/>
            <person name="Ramadhar T.R."/>
            <person name="Lekbua A."/>
            <person name="Mroue N."/>
            <person name="Liston C."/>
            <person name="Stewart E.J."/>
            <person name="Dubin M.J."/>
            <person name="Zengler K."/>
            <person name="Knight R."/>
            <person name="Gilbert J.A."/>
            <person name="Clardy J."/>
            <person name="Lewis K."/>
        </authorList>
    </citation>
    <scope>NUCLEOTIDE SEQUENCE [LARGE SCALE GENOMIC DNA]</scope>
    <source>
        <strain evidence="6 7">KLE1738</strain>
    </source>
</reference>
<protein>
    <submittedName>
        <fullName evidence="6">LysR family transcriptional regulator</fullName>
    </submittedName>
</protein>
<dbReference type="Pfam" id="PF00126">
    <property type="entry name" value="HTH_1"/>
    <property type="match status" value="1"/>
</dbReference>
<dbReference type="InterPro" id="IPR036388">
    <property type="entry name" value="WH-like_DNA-bd_sf"/>
</dbReference>
<dbReference type="EMBL" id="QQRQ01000009">
    <property type="protein sequence ID" value="RFT06516.1"/>
    <property type="molecule type" value="Genomic_DNA"/>
</dbReference>
<comment type="similarity">
    <text evidence="1">Belongs to the LysR transcriptional regulatory family.</text>
</comment>
<dbReference type="GO" id="GO:0003677">
    <property type="term" value="F:DNA binding"/>
    <property type="evidence" value="ECO:0007669"/>
    <property type="project" value="UniProtKB-KW"/>
</dbReference>
<dbReference type="PROSITE" id="PS50931">
    <property type="entry name" value="HTH_LYSR"/>
    <property type="match status" value="1"/>
</dbReference>
<dbReference type="Proteomes" id="UP000260649">
    <property type="component" value="Unassembled WGS sequence"/>
</dbReference>
<dbReference type="PANTHER" id="PTHR30346">
    <property type="entry name" value="TRANSCRIPTIONAL DUAL REGULATOR HCAR-RELATED"/>
    <property type="match status" value="1"/>
</dbReference>
<dbReference type="SUPFAM" id="SSF53850">
    <property type="entry name" value="Periplasmic binding protein-like II"/>
    <property type="match status" value="1"/>
</dbReference>
<keyword evidence="4" id="KW-0804">Transcription</keyword>